<evidence type="ECO:0000313" key="13">
    <source>
        <dbReference type="EMBL" id="CVI54313.1"/>
    </source>
</evidence>
<name>A0A1S7TI74_9HYPH</name>
<evidence type="ECO:0000256" key="9">
    <source>
        <dbReference type="RuleBase" id="RU365093"/>
    </source>
</evidence>
<keyword evidence="8 9" id="KW-0472">Membrane</keyword>
<keyword evidence="4 9" id="KW-1003">Cell membrane</keyword>
<dbReference type="InterPro" id="IPR058982">
    <property type="entry name" value="Beta-barrel_AprE"/>
</dbReference>
<dbReference type="PANTHER" id="PTHR30386">
    <property type="entry name" value="MEMBRANE FUSION SUBUNIT OF EMRAB-TOLC MULTIDRUG EFFLUX PUMP"/>
    <property type="match status" value="1"/>
</dbReference>
<evidence type="ECO:0000259" key="11">
    <source>
        <dbReference type="Pfam" id="PF25994"/>
    </source>
</evidence>
<accession>A0A1S7TI74</accession>
<dbReference type="Gene3D" id="2.40.30.170">
    <property type="match status" value="1"/>
</dbReference>
<dbReference type="AlphaFoldDB" id="A0A1S7TI74"/>
<dbReference type="RefSeq" id="WP_080850792.1">
    <property type="nucleotide sequence ID" value="NZ_LT009775.1"/>
</dbReference>
<reference evidence="13" key="1">
    <citation type="submission" date="2016-01" db="EMBL/GenBank/DDBJ databases">
        <authorList>
            <person name="Regsiter A."/>
            <person name="william w."/>
        </authorList>
    </citation>
    <scope>NUCLEOTIDE SEQUENCE</scope>
    <source>
        <strain evidence="13">NCPPB 1641</strain>
    </source>
</reference>
<feature type="coiled-coil region" evidence="10">
    <location>
        <begin position="156"/>
        <end position="183"/>
    </location>
</feature>
<evidence type="ECO:0000256" key="6">
    <source>
        <dbReference type="ARBA" id="ARBA00022692"/>
    </source>
</evidence>
<evidence type="ECO:0000313" key="14">
    <source>
        <dbReference type="Proteomes" id="UP000192140"/>
    </source>
</evidence>
<feature type="domain" description="AprE-like long alpha-helical hairpin" evidence="11">
    <location>
        <begin position="103"/>
        <end position="285"/>
    </location>
</feature>
<feature type="transmembrane region" description="Helical" evidence="9">
    <location>
        <begin position="21"/>
        <end position="46"/>
    </location>
</feature>
<protein>
    <recommendedName>
        <fullName evidence="9">Membrane fusion protein (MFP) family protein</fullName>
    </recommendedName>
</protein>
<dbReference type="NCBIfam" id="TIGR01843">
    <property type="entry name" value="type_I_hlyD"/>
    <property type="match status" value="1"/>
</dbReference>
<keyword evidence="6 9" id="KW-0812">Transmembrane</keyword>
<evidence type="ECO:0000256" key="1">
    <source>
        <dbReference type="ARBA" id="ARBA00004377"/>
    </source>
</evidence>
<keyword evidence="10" id="KW-0175">Coiled coil</keyword>
<keyword evidence="14" id="KW-1185">Reference proteome</keyword>
<evidence type="ECO:0000256" key="7">
    <source>
        <dbReference type="ARBA" id="ARBA00022989"/>
    </source>
</evidence>
<proteinExistence type="inferred from homology"/>
<feature type="domain" description="AprE-like beta-barrel" evidence="12">
    <location>
        <begin position="328"/>
        <end position="414"/>
    </location>
</feature>
<sequence length="438" mass="48446">MTREQKNKNTSKQFTPEVESFGIAPRIVVSGVLAALLVFGVGGWAVQAKLAGAVVAQGQLVVPDQVKTIQHRDGGIVADIPVANGDAVKAGDVLLRFDETQTRVELTIIRSQLSQLRAMKIRLEAERDGKDTISFSDGSIVHELARNETKLFQENRRMILNQKQQLEMQISQLEDQIDGLISQRKANDVEKKIITEEIGVSERLAKGGLIKLSEFRDLQKQVARIDGTSGEVAARVAEAEGEISELRIKLLSIDQTTRSESQKEIVSIESKLAELGEREIAAYDRLSRMEIRAPVDGFVYDLQIHTINGVIGAGATIMSVVPKTDDMKVEFRIAPADIDRVAPGQAARMRLTAFNSATTPEVFGIVEFVAAATVIDKTNGQPYYLATVDMIDQQEVIRDLKLMPGMPIEVFVHTAERSAWSYLTKPFTDQVMKAFREE</sequence>
<gene>
    <name evidence="13" type="primary">prsE</name>
    <name evidence="13" type="ORF">AGR7A_Cc10021</name>
</gene>
<evidence type="ECO:0000256" key="8">
    <source>
        <dbReference type="ARBA" id="ARBA00023136"/>
    </source>
</evidence>
<dbReference type="EMBL" id="FCNP01000001">
    <property type="protein sequence ID" value="CVI54313.1"/>
    <property type="molecule type" value="Genomic_DNA"/>
</dbReference>
<keyword evidence="3 9" id="KW-0813">Transport</keyword>
<evidence type="ECO:0000256" key="10">
    <source>
        <dbReference type="SAM" id="Coils"/>
    </source>
</evidence>
<evidence type="ECO:0000256" key="2">
    <source>
        <dbReference type="ARBA" id="ARBA00009477"/>
    </source>
</evidence>
<keyword evidence="5 9" id="KW-0997">Cell inner membrane</keyword>
<evidence type="ECO:0000256" key="5">
    <source>
        <dbReference type="ARBA" id="ARBA00022519"/>
    </source>
</evidence>
<dbReference type="Pfam" id="PF26002">
    <property type="entry name" value="Beta-barrel_AprE"/>
    <property type="match status" value="1"/>
</dbReference>
<dbReference type="InterPro" id="IPR058781">
    <property type="entry name" value="HH_AprE-like"/>
</dbReference>
<dbReference type="PRINTS" id="PR01490">
    <property type="entry name" value="RTXTOXIND"/>
</dbReference>
<comment type="subcellular location">
    <subcellularLocation>
        <location evidence="1 9">Cell inner membrane</location>
        <topology evidence="1 9">Single-pass membrane protein</topology>
    </subcellularLocation>
</comment>
<keyword evidence="7 9" id="KW-1133">Transmembrane helix</keyword>
<evidence type="ECO:0000256" key="4">
    <source>
        <dbReference type="ARBA" id="ARBA00022475"/>
    </source>
</evidence>
<dbReference type="Pfam" id="PF25994">
    <property type="entry name" value="HH_AprE"/>
    <property type="match status" value="1"/>
</dbReference>
<comment type="similarity">
    <text evidence="2 9">Belongs to the membrane fusion protein (MFP) (TC 8.A.1) family.</text>
</comment>
<evidence type="ECO:0000256" key="3">
    <source>
        <dbReference type="ARBA" id="ARBA00022448"/>
    </source>
</evidence>
<dbReference type="GO" id="GO:0015031">
    <property type="term" value="P:protein transport"/>
    <property type="evidence" value="ECO:0007669"/>
    <property type="project" value="InterPro"/>
</dbReference>
<dbReference type="InterPro" id="IPR010129">
    <property type="entry name" value="T1SS_HlyD"/>
</dbReference>
<dbReference type="InterPro" id="IPR050739">
    <property type="entry name" value="MFP"/>
</dbReference>
<comment type="caution">
    <text evidence="13">The sequence shown here is derived from an EMBL/GenBank/DDBJ whole genome shotgun (WGS) entry which is preliminary data.</text>
</comment>
<evidence type="ECO:0000259" key="12">
    <source>
        <dbReference type="Pfam" id="PF26002"/>
    </source>
</evidence>
<organism evidence="13 14">
    <name type="scientific">Agrobacterium deltaense NCPPB 1641</name>
    <dbReference type="NCBI Taxonomy" id="1183425"/>
    <lineage>
        <taxon>Bacteria</taxon>
        <taxon>Pseudomonadati</taxon>
        <taxon>Pseudomonadota</taxon>
        <taxon>Alphaproteobacteria</taxon>
        <taxon>Hyphomicrobiales</taxon>
        <taxon>Rhizobiaceae</taxon>
        <taxon>Rhizobium/Agrobacterium group</taxon>
        <taxon>Agrobacterium</taxon>
    </lineage>
</organism>
<dbReference type="PANTHER" id="PTHR30386:SF17">
    <property type="entry name" value="ALKALINE PROTEASE SECRETION PROTEIN APRE"/>
    <property type="match status" value="1"/>
</dbReference>
<dbReference type="Proteomes" id="UP000192140">
    <property type="component" value="Unassembled WGS sequence"/>
</dbReference>
<dbReference type="GO" id="GO:0005886">
    <property type="term" value="C:plasma membrane"/>
    <property type="evidence" value="ECO:0007669"/>
    <property type="project" value="UniProtKB-SubCell"/>
</dbReference>